<dbReference type="GO" id="GO:0005829">
    <property type="term" value="C:cytosol"/>
    <property type="evidence" value="ECO:0007669"/>
    <property type="project" value="TreeGrafter"/>
</dbReference>
<evidence type="ECO:0000313" key="3">
    <source>
        <dbReference type="Proteomes" id="UP000244223"/>
    </source>
</evidence>
<dbReference type="PANTHER" id="PTHR37528">
    <property type="entry name" value="UPF0149 PROTEIN YGFB"/>
    <property type="match status" value="1"/>
</dbReference>
<dbReference type="Gene3D" id="1.20.120.740">
    <property type="entry name" value="YgfB uncharacterised protein family UPF0149, PF03695"/>
    <property type="match status" value="1"/>
</dbReference>
<protein>
    <recommendedName>
        <fullName evidence="4">YecA family protein</fullName>
    </recommendedName>
</protein>
<organism evidence="2 3">
    <name type="scientific">Agitococcus lubricus</name>
    <dbReference type="NCBI Taxonomy" id="1077255"/>
    <lineage>
        <taxon>Bacteria</taxon>
        <taxon>Pseudomonadati</taxon>
        <taxon>Pseudomonadota</taxon>
        <taxon>Gammaproteobacteria</taxon>
        <taxon>Moraxellales</taxon>
        <taxon>Moraxellaceae</taxon>
        <taxon>Agitococcus</taxon>
    </lineage>
</organism>
<evidence type="ECO:0000256" key="1">
    <source>
        <dbReference type="ARBA" id="ARBA00038308"/>
    </source>
</evidence>
<keyword evidence="3" id="KW-1185">Reference proteome</keyword>
<dbReference type="NCBIfam" id="TIGR02292">
    <property type="entry name" value="ygfB_yecA"/>
    <property type="match status" value="1"/>
</dbReference>
<accession>A0A2T5IVE3</accession>
<comment type="similarity">
    <text evidence="1">Belongs to the UPF0149 family.</text>
</comment>
<proteinExistence type="inferred from homology"/>
<dbReference type="Pfam" id="PF03695">
    <property type="entry name" value="UPF0149"/>
    <property type="match status" value="1"/>
</dbReference>
<dbReference type="PANTHER" id="PTHR37528:SF1">
    <property type="entry name" value="UPF0149 PROTEIN YGFB"/>
    <property type="match status" value="1"/>
</dbReference>
<dbReference type="RefSeq" id="WP_107866621.1">
    <property type="nucleotide sequence ID" value="NZ_QAON01000016.1"/>
</dbReference>
<sequence length="192" mass="21301">MHPVATTPSLQDLKQLLQDLQLTSSASEIHGFVSGLLAGGVRLNRQQLIKILEAHTEADQAFDEKLIASLWQMQLATLESLGASELIFVPLLPSDDEILTERVSALADWCQGVLAGFGLAVRGDDGRLQSEDIQETLQDLVNIAHVGGDMGETEEDEAAYMELFEFVRLAVIHLFEEMSPTEEHRMQHEQLH</sequence>
<dbReference type="Proteomes" id="UP000244223">
    <property type="component" value="Unassembled WGS sequence"/>
</dbReference>
<dbReference type="SUPFAM" id="SSF101327">
    <property type="entry name" value="YgfB-like"/>
    <property type="match status" value="1"/>
</dbReference>
<dbReference type="InterPro" id="IPR036255">
    <property type="entry name" value="YgfB-like_sf"/>
</dbReference>
<reference evidence="2 3" key="1">
    <citation type="submission" date="2018-04" db="EMBL/GenBank/DDBJ databases">
        <title>Genomic Encyclopedia of Archaeal and Bacterial Type Strains, Phase II (KMG-II): from individual species to whole genera.</title>
        <authorList>
            <person name="Goeker M."/>
        </authorList>
    </citation>
    <scope>NUCLEOTIDE SEQUENCE [LARGE SCALE GENOMIC DNA]</scope>
    <source>
        <strain evidence="2 3">DSM 5822</strain>
    </source>
</reference>
<name>A0A2T5IVE3_9GAMM</name>
<evidence type="ECO:0000313" key="2">
    <source>
        <dbReference type="EMBL" id="PTQ87855.1"/>
    </source>
</evidence>
<dbReference type="OrthoDB" id="9783391at2"/>
<gene>
    <name evidence="2" type="ORF">C8N29_11621</name>
</gene>
<evidence type="ECO:0008006" key="4">
    <source>
        <dbReference type="Google" id="ProtNLM"/>
    </source>
</evidence>
<dbReference type="AlphaFoldDB" id="A0A2T5IVE3"/>
<dbReference type="InterPro" id="IPR011978">
    <property type="entry name" value="YgfB-like"/>
</dbReference>
<comment type="caution">
    <text evidence="2">The sequence shown here is derived from an EMBL/GenBank/DDBJ whole genome shotgun (WGS) entry which is preliminary data.</text>
</comment>
<dbReference type="EMBL" id="QAON01000016">
    <property type="protein sequence ID" value="PTQ87855.1"/>
    <property type="molecule type" value="Genomic_DNA"/>
</dbReference>